<feature type="compositionally biased region" description="Basic residues" evidence="1">
    <location>
        <begin position="36"/>
        <end position="45"/>
    </location>
</feature>
<feature type="region of interest" description="Disordered" evidence="1">
    <location>
        <begin position="91"/>
        <end position="126"/>
    </location>
</feature>
<evidence type="ECO:0008006" key="4">
    <source>
        <dbReference type="Google" id="ProtNLM"/>
    </source>
</evidence>
<comment type="caution">
    <text evidence="2">The sequence shown here is derived from an EMBL/GenBank/DDBJ whole genome shotgun (WGS) entry which is preliminary data.</text>
</comment>
<accession>A0ABQ7GKH5</accession>
<sequence length="126" mass="14328">MHARPFMHQRGPSKTTLTHNLEEPRNYTCTAPHAPRCPKQHHNHRHSCDERRAAQEGAHAPLFIHLLAPRRITTTTGTLVINLEEPRSYTCTAPHAPRCSKQNHNHAPRCSKRNHSDHRHACGQPG</sequence>
<proteinExistence type="predicted"/>
<feature type="region of interest" description="Disordered" evidence="1">
    <location>
        <begin position="1"/>
        <end position="54"/>
    </location>
</feature>
<name>A0ABQ7GKH5_DUNSA</name>
<reference evidence="2" key="1">
    <citation type="submission" date="2017-08" db="EMBL/GenBank/DDBJ databases">
        <authorList>
            <person name="Polle J.E."/>
            <person name="Barry K."/>
            <person name="Cushman J."/>
            <person name="Schmutz J."/>
            <person name="Tran D."/>
            <person name="Hathwaick L.T."/>
            <person name="Yim W.C."/>
            <person name="Jenkins J."/>
            <person name="Mckie-Krisberg Z.M."/>
            <person name="Prochnik S."/>
            <person name="Lindquist E."/>
            <person name="Dockter R.B."/>
            <person name="Adam C."/>
            <person name="Molina H."/>
            <person name="Bunkerborg J."/>
            <person name="Jin E."/>
            <person name="Buchheim M."/>
            <person name="Magnuson J."/>
        </authorList>
    </citation>
    <scope>NUCLEOTIDE SEQUENCE</scope>
    <source>
        <strain evidence="2">CCAP 19/18</strain>
    </source>
</reference>
<evidence type="ECO:0000313" key="2">
    <source>
        <dbReference type="EMBL" id="KAF5835105.1"/>
    </source>
</evidence>
<dbReference type="Proteomes" id="UP000815325">
    <property type="component" value="Unassembled WGS sequence"/>
</dbReference>
<evidence type="ECO:0000256" key="1">
    <source>
        <dbReference type="SAM" id="MobiDB-lite"/>
    </source>
</evidence>
<keyword evidence="3" id="KW-1185">Reference proteome</keyword>
<protein>
    <recommendedName>
        <fullName evidence="4">Encoded protein</fullName>
    </recommendedName>
</protein>
<evidence type="ECO:0000313" key="3">
    <source>
        <dbReference type="Proteomes" id="UP000815325"/>
    </source>
</evidence>
<organism evidence="2 3">
    <name type="scientific">Dunaliella salina</name>
    <name type="common">Green alga</name>
    <name type="synonym">Protococcus salinus</name>
    <dbReference type="NCBI Taxonomy" id="3046"/>
    <lineage>
        <taxon>Eukaryota</taxon>
        <taxon>Viridiplantae</taxon>
        <taxon>Chlorophyta</taxon>
        <taxon>core chlorophytes</taxon>
        <taxon>Chlorophyceae</taxon>
        <taxon>CS clade</taxon>
        <taxon>Chlamydomonadales</taxon>
        <taxon>Dunaliellaceae</taxon>
        <taxon>Dunaliella</taxon>
    </lineage>
</organism>
<gene>
    <name evidence="2" type="ORF">DUNSADRAFT_7865</name>
</gene>
<dbReference type="EMBL" id="MU069722">
    <property type="protein sequence ID" value="KAF5835105.1"/>
    <property type="molecule type" value="Genomic_DNA"/>
</dbReference>
<feature type="compositionally biased region" description="Basic residues" evidence="1">
    <location>
        <begin position="101"/>
        <end position="118"/>
    </location>
</feature>